<feature type="chain" id="PRO_5012739233" description="Outer membrane protein beta-barrel domain-containing protein" evidence="8">
    <location>
        <begin position="19"/>
        <end position="753"/>
    </location>
</feature>
<evidence type="ECO:0000256" key="1">
    <source>
        <dbReference type="ARBA" id="ARBA00004571"/>
    </source>
</evidence>
<proteinExistence type="predicted"/>
<dbReference type="Gene3D" id="2.40.170.20">
    <property type="entry name" value="TonB-dependent receptor, beta-barrel domain"/>
    <property type="match status" value="1"/>
</dbReference>
<reference evidence="11 12" key="1">
    <citation type="submission" date="2017-07" db="EMBL/GenBank/DDBJ databases">
        <title>Flavobacterium cyanobacteriorum sp. nov., isolated from cyanobacterial aggregates in a eutrophic lake.</title>
        <authorList>
            <person name="Cai H."/>
        </authorList>
    </citation>
    <scope>NUCLEOTIDE SEQUENCE [LARGE SCALE GENOMIC DNA]</scope>
    <source>
        <strain evidence="11 12">TH167</strain>
    </source>
</reference>
<dbReference type="EMBL" id="NOXX01000198">
    <property type="protein sequence ID" value="OYQ43800.1"/>
    <property type="molecule type" value="Genomic_DNA"/>
</dbReference>
<keyword evidence="12" id="KW-1185">Reference proteome</keyword>
<evidence type="ECO:0000256" key="3">
    <source>
        <dbReference type="ARBA" id="ARBA00022452"/>
    </source>
</evidence>
<dbReference type="SUPFAM" id="SSF56935">
    <property type="entry name" value="Porins"/>
    <property type="match status" value="1"/>
</dbReference>
<evidence type="ECO:0000313" key="12">
    <source>
        <dbReference type="Proteomes" id="UP000216035"/>
    </source>
</evidence>
<dbReference type="InterPro" id="IPR012910">
    <property type="entry name" value="Plug_dom"/>
</dbReference>
<name>A0A255ZSU7_9FLAO</name>
<evidence type="ECO:0000256" key="7">
    <source>
        <dbReference type="ARBA" id="ARBA00023237"/>
    </source>
</evidence>
<dbReference type="GO" id="GO:0044718">
    <property type="term" value="P:siderophore transmembrane transport"/>
    <property type="evidence" value="ECO:0007669"/>
    <property type="project" value="TreeGrafter"/>
</dbReference>
<organism evidence="11 12">
    <name type="scientific">Flavobacterium aurantiibacter</name>
    <dbReference type="NCBI Taxonomy" id="2023067"/>
    <lineage>
        <taxon>Bacteria</taxon>
        <taxon>Pseudomonadati</taxon>
        <taxon>Bacteroidota</taxon>
        <taxon>Flavobacteriia</taxon>
        <taxon>Flavobacteriales</taxon>
        <taxon>Flavobacteriaceae</taxon>
        <taxon>Flavobacterium</taxon>
    </lineage>
</organism>
<feature type="signal peptide" evidence="8">
    <location>
        <begin position="1"/>
        <end position="18"/>
    </location>
</feature>
<evidence type="ECO:0000259" key="10">
    <source>
        <dbReference type="Pfam" id="PF14905"/>
    </source>
</evidence>
<accession>A0A255ZSU7</accession>
<comment type="caution">
    <text evidence="11">The sequence shown here is derived from an EMBL/GenBank/DDBJ whole genome shotgun (WGS) entry which is preliminary data.</text>
</comment>
<keyword evidence="7" id="KW-0998">Cell outer membrane</keyword>
<keyword evidence="4" id="KW-0812">Transmembrane</keyword>
<dbReference type="InterPro" id="IPR041700">
    <property type="entry name" value="OMP_b-brl_3"/>
</dbReference>
<dbReference type="Gene3D" id="2.170.130.10">
    <property type="entry name" value="TonB-dependent receptor, plug domain"/>
    <property type="match status" value="1"/>
</dbReference>
<evidence type="ECO:0000313" key="11">
    <source>
        <dbReference type="EMBL" id="OYQ43800.1"/>
    </source>
</evidence>
<feature type="domain" description="TonB-dependent receptor plug" evidence="9">
    <location>
        <begin position="135"/>
        <end position="222"/>
    </location>
</feature>
<evidence type="ECO:0000256" key="8">
    <source>
        <dbReference type="SAM" id="SignalP"/>
    </source>
</evidence>
<dbReference type="PANTHER" id="PTHR30069">
    <property type="entry name" value="TONB-DEPENDENT OUTER MEMBRANE RECEPTOR"/>
    <property type="match status" value="1"/>
</dbReference>
<dbReference type="AlphaFoldDB" id="A0A255ZSU7"/>
<evidence type="ECO:0000256" key="4">
    <source>
        <dbReference type="ARBA" id="ARBA00022692"/>
    </source>
</evidence>
<dbReference type="Pfam" id="PF14905">
    <property type="entry name" value="OMP_b-brl_3"/>
    <property type="match status" value="1"/>
</dbReference>
<keyword evidence="2" id="KW-0813">Transport</keyword>
<evidence type="ECO:0008006" key="13">
    <source>
        <dbReference type="Google" id="ProtNLM"/>
    </source>
</evidence>
<protein>
    <recommendedName>
        <fullName evidence="13">Outer membrane protein beta-barrel domain-containing protein</fullName>
    </recommendedName>
</protein>
<dbReference type="Proteomes" id="UP000216035">
    <property type="component" value="Unassembled WGS sequence"/>
</dbReference>
<evidence type="ECO:0000256" key="2">
    <source>
        <dbReference type="ARBA" id="ARBA00022448"/>
    </source>
</evidence>
<gene>
    <name evidence="11" type="ORF">CHX27_08960</name>
</gene>
<dbReference type="OrthoDB" id="721920at2"/>
<evidence type="ECO:0000259" key="9">
    <source>
        <dbReference type="Pfam" id="PF07715"/>
    </source>
</evidence>
<dbReference type="InterPro" id="IPR036942">
    <property type="entry name" value="Beta-barrel_TonB_sf"/>
</dbReference>
<dbReference type="GO" id="GO:0015344">
    <property type="term" value="F:siderophore uptake transmembrane transporter activity"/>
    <property type="evidence" value="ECO:0007669"/>
    <property type="project" value="TreeGrafter"/>
</dbReference>
<dbReference type="InterPro" id="IPR037066">
    <property type="entry name" value="Plug_dom_sf"/>
</dbReference>
<sequence length="753" mass="84652">MKSLVLGLFLLVSASVFSQKTPVKITVNAPLSNRSCEKDEELRTVTLARADGSSPIIFNVLGCKIERELNLEPGNYVIDVTALDSPIQSQKFAVKAGETTIALPDLKLETKTQQLAEVTITAKQKKFIKIDPDKTTVNVKDNGMLNSGNAMDAVRRIPGVVKSPGGGLTLNGRGVQIYIDGAPSTLTGQDLENYLNSLPAGAIEKIELIYNPGAAFDANASGSIINIVTASRKMKGVNASFNINYNFNEYQKPSPQILLNGKVKEVSWQTMFGVNYIESENQNNSTQTFTTLTPPVTLDQKNFTQTINRNLYWRTGLNYRINDKSNLLFNYNMSASKDDNNTTNTATGNGIDFLNNGFTKEKTNFHEASTQYKLKLDTIGSTVDVIAYGNYFGRTPMNKSVSQEDGARTFNNSDLNFDLYNYYLKYDFNLPITKLKLNFATGGKFNHLKVTNFGRYNFESTNEDIFDNGTFTDAIDFDYLETNLAFYAQVTKSIKKFSFTAGIRFEDFNVTRNASTVANEIKFTNTNLFPSISLNYRFTDQLNLNSSYNRKVNQPGYTNIDPNNNSLFNRYNASEGNLLLAPVFFDNYSATFSAFNYIQLGVNYSVSKDANQFVIAAEPGELVANRTFVQIDRFKTFSSYLNFPIPLDYIFKGKNEFNTRMANPDKMNYIYANIAYQKTTTDGFSTGFKNDGVFTYGGQAQIQLPYDIVSTLNYFYVPTGIWEIYKVTEPIQQFDISLNRDFMNKRFSTRQKT</sequence>
<keyword evidence="5 8" id="KW-0732">Signal</keyword>
<comment type="subcellular location">
    <subcellularLocation>
        <location evidence="1">Cell outer membrane</location>
        <topology evidence="1">Multi-pass membrane protein</topology>
    </subcellularLocation>
</comment>
<dbReference type="InterPro" id="IPR039426">
    <property type="entry name" value="TonB-dep_rcpt-like"/>
</dbReference>
<dbReference type="Pfam" id="PF07715">
    <property type="entry name" value="Plug"/>
    <property type="match status" value="1"/>
</dbReference>
<evidence type="ECO:0000256" key="6">
    <source>
        <dbReference type="ARBA" id="ARBA00023136"/>
    </source>
</evidence>
<keyword evidence="3" id="KW-1134">Transmembrane beta strand</keyword>
<evidence type="ECO:0000256" key="5">
    <source>
        <dbReference type="ARBA" id="ARBA00022729"/>
    </source>
</evidence>
<dbReference type="PANTHER" id="PTHR30069:SF29">
    <property type="entry name" value="HEMOGLOBIN AND HEMOGLOBIN-HAPTOGLOBIN-BINDING PROTEIN 1-RELATED"/>
    <property type="match status" value="1"/>
</dbReference>
<keyword evidence="6" id="KW-0472">Membrane</keyword>
<dbReference type="RefSeq" id="WP_094486433.1">
    <property type="nucleotide sequence ID" value="NZ_NOXX01000198.1"/>
</dbReference>
<feature type="domain" description="Outer membrane protein beta-barrel" evidence="10">
    <location>
        <begin position="397"/>
        <end position="749"/>
    </location>
</feature>
<dbReference type="GO" id="GO:0009279">
    <property type="term" value="C:cell outer membrane"/>
    <property type="evidence" value="ECO:0007669"/>
    <property type="project" value="UniProtKB-SubCell"/>
</dbReference>